<dbReference type="GO" id="GO:0003700">
    <property type="term" value="F:DNA-binding transcription factor activity"/>
    <property type="evidence" value="ECO:0007669"/>
    <property type="project" value="InterPro"/>
</dbReference>
<dbReference type="PANTHER" id="PTHR45950">
    <property type="entry name" value="HOMEOBOX-LEUCINE ZIPPER PROTEIN ATHB-14"/>
    <property type="match status" value="1"/>
</dbReference>
<sequence>MAVDERTRDASPAGLLSIAEETLTEFLSKATGIAVEWVQMPAMKPGSDSIGIVAISHGCTGVASRRERVAWSVLSLLGMPKDEAQLFAANELHNRGWFCHRELRL</sequence>
<proteinExistence type="predicted"/>
<keyword evidence="2" id="KW-1185">Reference proteome</keyword>
<name>A0A9K3E7H7_HELAN</name>
<dbReference type="InterPro" id="IPR038635">
    <property type="entry name" value="CCR4-NOT_su2/3/5_C_sf"/>
</dbReference>
<gene>
    <name evidence="1" type="ORF">HanXRQr2_Chr14g0626701</name>
</gene>
<dbReference type="EMBL" id="MNCJ02000329">
    <property type="protein sequence ID" value="KAF5767633.1"/>
    <property type="molecule type" value="Genomic_DNA"/>
</dbReference>
<dbReference type="PANTHER" id="PTHR45950:SF1">
    <property type="entry name" value="HOMEOBOX-LEUCINE ZIPPER PROTEIN ATHB-15"/>
    <property type="match status" value="1"/>
</dbReference>
<accession>A0A9K3E7H7</accession>
<dbReference type="Proteomes" id="UP000215914">
    <property type="component" value="Unassembled WGS sequence"/>
</dbReference>
<protein>
    <submittedName>
        <fullName evidence="1">START domain, CCR4-NOT complex subunit 2/3/5 domain superfamily protein</fullName>
    </submittedName>
</protein>
<evidence type="ECO:0000313" key="1">
    <source>
        <dbReference type="EMBL" id="KAF5767633.1"/>
    </source>
</evidence>
<comment type="caution">
    <text evidence="1">The sequence shown here is derived from an EMBL/GenBank/DDBJ whole genome shotgun (WGS) entry which is preliminary data.</text>
</comment>
<dbReference type="AlphaFoldDB" id="A0A9K3E7H7"/>
<dbReference type="Gene3D" id="2.30.30.1020">
    <property type="entry name" value="CCR4-NOT complex subunit 2/3/5, C-terminal domain"/>
    <property type="match status" value="1"/>
</dbReference>
<evidence type="ECO:0000313" key="2">
    <source>
        <dbReference type="Proteomes" id="UP000215914"/>
    </source>
</evidence>
<organism evidence="1 2">
    <name type="scientific">Helianthus annuus</name>
    <name type="common">Common sunflower</name>
    <dbReference type="NCBI Taxonomy" id="4232"/>
    <lineage>
        <taxon>Eukaryota</taxon>
        <taxon>Viridiplantae</taxon>
        <taxon>Streptophyta</taxon>
        <taxon>Embryophyta</taxon>
        <taxon>Tracheophyta</taxon>
        <taxon>Spermatophyta</taxon>
        <taxon>Magnoliopsida</taxon>
        <taxon>eudicotyledons</taxon>
        <taxon>Gunneridae</taxon>
        <taxon>Pentapetalae</taxon>
        <taxon>asterids</taxon>
        <taxon>campanulids</taxon>
        <taxon>Asterales</taxon>
        <taxon>Asteraceae</taxon>
        <taxon>Asteroideae</taxon>
        <taxon>Heliantheae alliance</taxon>
        <taxon>Heliantheae</taxon>
        <taxon>Helianthus</taxon>
    </lineage>
</organism>
<reference evidence="1" key="2">
    <citation type="submission" date="2020-06" db="EMBL/GenBank/DDBJ databases">
        <title>Helianthus annuus Genome sequencing and assembly Release 2.</title>
        <authorList>
            <person name="Gouzy J."/>
            <person name="Langlade N."/>
            <person name="Munos S."/>
        </authorList>
    </citation>
    <scope>NUCLEOTIDE SEQUENCE</scope>
    <source>
        <tissue evidence="1">Leaves</tissue>
    </source>
</reference>
<dbReference type="Gramene" id="mRNA:HanXRQr2_Chr14g0626701">
    <property type="protein sequence ID" value="mRNA:HanXRQr2_Chr14g0626701"/>
    <property type="gene ID" value="HanXRQr2_Chr14g0626701"/>
</dbReference>
<reference evidence="1" key="1">
    <citation type="journal article" date="2017" name="Nature">
        <title>The sunflower genome provides insights into oil metabolism, flowering and Asterid evolution.</title>
        <authorList>
            <person name="Badouin H."/>
            <person name="Gouzy J."/>
            <person name="Grassa C.J."/>
            <person name="Murat F."/>
            <person name="Staton S.E."/>
            <person name="Cottret L."/>
            <person name="Lelandais-Briere C."/>
            <person name="Owens G.L."/>
            <person name="Carrere S."/>
            <person name="Mayjonade B."/>
            <person name="Legrand L."/>
            <person name="Gill N."/>
            <person name="Kane N.C."/>
            <person name="Bowers J.E."/>
            <person name="Hubner S."/>
            <person name="Bellec A."/>
            <person name="Berard A."/>
            <person name="Berges H."/>
            <person name="Blanchet N."/>
            <person name="Boniface M.C."/>
            <person name="Brunel D."/>
            <person name="Catrice O."/>
            <person name="Chaidir N."/>
            <person name="Claudel C."/>
            <person name="Donnadieu C."/>
            <person name="Faraut T."/>
            <person name="Fievet G."/>
            <person name="Helmstetter N."/>
            <person name="King M."/>
            <person name="Knapp S.J."/>
            <person name="Lai Z."/>
            <person name="Le Paslier M.C."/>
            <person name="Lippi Y."/>
            <person name="Lorenzon L."/>
            <person name="Mandel J.R."/>
            <person name="Marage G."/>
            <person name="Marchand G."/>
            <person name="Marquand E."/>
            <person name="Bret-Mestries E."/>
            <person name="Morien E."/>
            <person name="Nambeesan S."/>
            <person name="Nguyen T."/>
            <person name="Pegot-Espagnet P."/>
            <person name="Pouilly N."/>
            <person name="Raftis F."/>
            <person name="Sallet E."/>
            <person name="Schiex T."/>
            <person name="Thomas J."/>
            <person name="Vandecasteele C."/>
            <person name="Vares D."/>
            <person name="Vear F."/>
            <person name="Vautrin S."/>
            <person name="Crespi M."/>
            <person name="Mangin B."/>
            <person name="Burke J.M."/>
            <person name="Salse J."/>
            <person name="Munos S."/>
            <person name="Vincourt P."/>
            <person name="Rieseberg L.H."/>
            <person name="Langlade N.B."/>
        </authorList>
    </citation>
    <scope>NUCLEOTIDE SEQUENCE</scope>
    <source>
        <tissue evidence="1">Leaves</tissue>
    </source>
</reference>
<dbReference type="InterPro" id="IPR044830">
    <property type="entry name" value="HD-Zip_III"/>
</dbReference>